<feature type="compositionally biased region" description="Basic and acidic residues" evidence="1">
    <location>
        <begin position="38"/>
        <end position="67"/>
    </location>
</feature>
<dbReference type="RefSeq" id="WP_188389820.1">
    <property type="nucleotide sequence ID" value="NZ_BMFK01000005.1"/>
</dbReference>
<evidence type="ECO:0008006" key="4">
    <source>
        <dbReference type="Google" id="ProtNLM"/>
    </source>
</evidence>
<reference evidence="2" key="1">
    <citation type="journal article" date="2014" name="Int. J. Syst. Evol. Microbiol.">
        <title>Complete genome sequence of Corynebacterium casei LMG S-19264T (=DSM 44701T), isolated from a smear-ripened cheese.</title>
        <authorList>
            <consortium name="US DOE Joint Genome Institute (JGI-PGF)"/>
            <person name="Walter F."/>
            <person name="Albersmeier A."/>
            <person name="Kalinowski J."/>
            <person name="Ruckert C."/>
        </authorList>
    </citation>
    <scope>NUCLEOTIDE SEQUENCE</scope>
    <source>
        <strain evidence="2">CGMCC 1.12698</strain>
    </source>
</reference>
<dbReference type="PROSITE" id="PS51257">
    <property type="entry name" value="PROKAR_LIPOPROTEIN"/>
    <property type="match status" value="1"/>
</dbReference>
<accession>A0A917AWE7</accession>
<proteinExistence type="predicted"/>
<sequence length="244" mass="28088">MKKGIYFILFFTLFITGCELYNAEATEEVPKALETSENEGKVKQKEKEDSTVKEQEKKDTVQKEEIKQQVPQESSKQEMEQGKTKKQPVQQVPQGKGKDATGEGKVVPAKKEKQSANLNQGRVYKDAKHKFTLQLPELWKDVKVNYRNEQKEAKASINFTVSIANEEHMIASIVVVDNEALANNYLNSGMFHKLGKVNDVTYVYIRRSEAPDKFYQDKYHKELKKLQQYVNSVPQVMKTFTFIP</sequence>
<evidence type="ECO:0000313" key="2">
    <source>
        <dbReference type="EMBL" id="GGE82608.1"/>
    </source>
</evidence>
<evidence type="ECO:0000313" key="3">
    <source>
        <dbReference type="Proteomes" id="UP000605259"/>
    </source>
</evidence>
<dbReference type="Proteomes" id="UP000605259">
    <property type="component" value="Unassembled WGS sequence"/>
</dbReference>
<protein>
    <recommendedName>
        <fullName evidence="4">Lipoprotein</fullName>
    </recommendedName>
</protein>
<name>A0A917AWE7_9BACI</name>
<keyword evidence="3" id="KW-1185">Reference proteome</keyword>
<dbReference type="EMBL" id="BMFK01000005">
    <property type="protein sequence ID" value="GGE82608.1"/>
    <property type="molecule type" value="Genomic_DNA"/>
</dbReference>
<reference evidence="2" key="2">
    <citation type="submission" date="2020-09" db="EMBL/GenBank/DDBJ databases">
        <authorList>
            <person name="Sun Q."/>
            <person name="Zhou Y."/>
        </authorList>
    </citation>
    <scope>NUCLEOTIDE SEQUENCE</scope>
    <source>
        <strain evidence="2">CGMCC 1.12698</strain>
    </source>
</reference>
<gene>
    <name evidence="2" type="ORF">GCM10007140_35290</name>
</gene>
<organism evidence="2 3">
    <name type="scientific">Priestia taiwanensis</name>
    <dbReference type="NCBI Taxonomy" id="1347902"/>
    <lineage>
        <taxon>Bacteria</taxon>
        <taxon>Bacillati</taxon>
        <taxon>Bacillota</taxon>
        <taxon>Bacilli</taxon>
        <taxon>Bacillales</taxon>
        <taxon>Bacillaceae</taxon>
        <taxon>Priestia</taxon>
    </lineage>
</organism>
<evidence type="ECO:0000256" key="1">
    <source>
        <dbReference type="SAM" id="MobiDB-lite"/>
    </source>
</evidence>
<dbReference type="AlphaFoldDB" id="A0A917AWE7"/>
<feature type="region of interest" description="Disordered" evidence="1">
    <location>
        <begin position="31"/>
        <end position="115"/>
    </location>
</feature>
<comment type="caution">
    <text evidence="2">The sequence shown here is derived from an EMBL/GenBank/DDBJ whole genome shotgun (WGS) entry which is preliminary data.</text>
</comment>